<dbReference type="SUPFAM" id="SSF56219">
    <property type="entry name" value="DNase I-like"/>
    <property type="match status" value="1"/>
</dbReference>
<dbReference type="RefSeq" id="XP_014665854.1">
    <property type="nucleotide sequence ID" value="XM_014810368.1"/>
</dbReference>
<dbReference type="InterPro" id="IPR005135">
    <property type="entry name" value="Endo/exonuclease/phosphatase"/>
</dbReference>
<feature type="domain" description="Endonuclease/exonuclease/phosphatase" evidence="1">
    <location>
        <begin position="316"/>
        <end position="623"/>
    </location>
</feature>
<dbReference type="PANTHER" id="PTHR12121">
    <property type="entry name" value="CARBON CATABOLITE REPRESSOR PROTEIN 4"/>
    <property type="match status" value="1"/>
</dbReference>
<name>A0ABM1E0Y3_PRICU</name>
<gene>
    <name evidence="3" type="primary">LOC106807876</name>
</gene>
<proteinExistence type="predicted"/>
<evidence type="ECO:0000313" key="3">
    <source>
        <dbReference type="RefSeq" id="XP_014665854.1"/>
    </source>
</evidence>
<evidence type="ECO:0000259" key="1">
    <source>
        <dbReference type="Pfam" id="PF03372"/>
    </source>
</evidence>
<dbReference type="Gene3D" id="3.60.10.10">
    <property type="entry name" value="Endonuclease/exonuclease/phosphatase"/>
    <property type="match status" value="1"/>
</dbReference>
<dbReference type="InterPro" id="IPR036691">
    <property type="entry name" value="Endo/exonu/phosph_ase_sf"/>
</dbReference>
<accession>A0ABM1E0Y3</accession>
<keyword evidence="2" id="KW-1185">Reference proteome</keyword>
<dbReference type="InterPro" id="IPR050410">
    <property type="entry name" value="CCR4/nocturin_mRNA_transcr"/>
</dbReference>
<dbReference type="Proteomes" id="UP000695022">
    <property type="component" value="Unplaced"/>
</dbReference>
<protein>
    <submittedName>
        <fullName evidence="3">2',5'-phosphodiesterase 12-like</fullName>
    </submittedName>
</protein>
<reference evidence="3" key="1">
    <citation type="submission" date="2025-08" db="UniProtKB">
        <authorList>
            <consortium name="RefSeq"/>
        </authorList>
    </citation>
    <scope>IDENTIFICATION</scope>
</reference>
<dbReference type="GeneID" id="106807876"/>
<dbReference type="PANTHER" id="PTHR12121:SF37">
    <property type="entry name" value="2',5'-PHOSPHODIESTERASE 12"/>
    <property type="match status" value="1"/>
</dbReference>
<evidence type="ECO:0000313" key="2">
    <source>
        <dbReference type="Proteomes" id="UP000695022"/>
    </source>
</evidence>
<organism evidence="2 3">
    <name type="scientific">Priapulus caudatus</name>
    <name type="common">Priapulid worm</name>
    <dbReference type="NCBI Taxonomy" id="37621"/>
    <lineage>
        <taxon>Eukaryota</taxon>
        <taxon>Metazoa</taxon>
        <taxon>Ecdysozoa</taxon>
        <taxon>Scalidophora</taxon>
        <taxon>Priapulida</taxon>
        <taxon>Priapulimorpha</taxon>
        <taxon>Priapulimorphida</taxon>
        <taxon>Priapulidae</taxon>
        <taxon>Priapulus</taxon>
    </lineage>
</organism>
<dbReference type="Pfam" id="PF03372">
    <property type="entry name" value="Exo_endo_phos"/>
    <property type="match status" value="1"/>
</dbReference>
<sequence length="638" mass="71754">MIRSLRFTTHLFRTTFLANFQPLKRVMNTGRLTSSNEMSDFIVKNSATEPHLTMSFMYKPSDARMHRLFNLQRLKSEPLNLTLTRISSNIGKVIEKMQKKKKKTAGKSQENNQLKSDCTPVEVKVKLMKSDLTEVDETTLNVEAWQDEYLLVIEDTRFIVSVNPPQVKSLKLPTTIFSGSLLYPRIHLEFSDKENSEWYWFTQDGGDGAEKFIQSPHTSGAPSGRSSNVVDLCQSLGLLEVGVTWQLVAEGWCITSAVDLVSCTLALVCIPGNGEKRGRPAVAKAGKITEGPGPCPFELRHLHTKDISSHGCFRVASYNILADLYADSDFSREHLFPHCPASALHIDYRKQLFVREIVGYNADIICLQEVDKKIYEHDLSPLLGLMHLDSIYCKKGADGMEGEATFFRQSKFKLIDQGCIVMSEQIVQSQHHLILDALSLNTELRDKFRQLPTVLQYVVLESRETEGLGVVVGNTHLYFHPNAGLIRQIQMLVALHHLESVVKLQEAQCNEVALLLCGDFNSNPSSAVCNLILNGSIPPDYQEHSPSENEQRVDGIDFKQPFKLASACGFPEYTNHVGGFSETLDYIFIDKDKLVVDRVIPMPSHEEVILHKGLPSVVFPSDHIALVCDLTWKEFSKQ</sequence>